<dbReference type="InterPro" id="IPR023561">
    <property type="entry name" value="Carbonic_anhydrase_a-class"/>
</dbReference>
<evidence type="ECO:0000259" key="9">
    <source>
        <dbReference type="PROSITE" id="PS51144"/>
    </source>
</evidence>
<dbReference type="InterPro" id="IPR036398">
    <property type="entry name" value="CA_dom_sf"/>
</dbReference>
<accession>A0A915M6E0</accession>
<feature type="domain" description="Alpha-carbonic anhydrase" evidence="9">
    <location>
        <begin position="1"/>
        <end position="251"/>
    </location>
</feature>
<reference evidence="11" key="1">
    <citation type="submission" date="2022-11" db="UniProtKB">
        <authorList>
            <consortium name="WormBaseParasite"/>
        </authorList>
    </citation>
    <scope>IDENTIFICATION</scope>
</reference>
<proteinExistence type="inferred from homology"/>
<dbReference type="PROSITE" id="PS51144">
    <property type="entry name" value="ALPHA_CA_2"/>
    <property type="match status" value="1"/>
</dbReference>
<dbReference type="CDD" id="cd00326">
    <property type="entry name" value="alpha_CA"/>
    <property type="match status" value="1"/>
</dbReference>
<dbReference type="InterPro" id="IPR001148">
    <property type="entry name" value="CA_dom"/>
</dbReference>
<dbReference type="AlphaFoldDB" id="A0A915M6E0"/>
<evidence type="ECO:0000313" key="10">
    <source>
        <dbReference type="Proteomes" id="UP000887561"/>
    </source>
</evidence>
<comment type="catalytic activity">
    <reaction evidence="7 8">
        <text>hydrogencarbonate + H(+) = CO2 + H2O</text>
        <dbReference type="Rhea" id="RHEA:10748"/>
        <dbReference type="ChEBI" id="CHEBI:15377"/>
        <dbReference type="ChEBI" id="CHEBI:15378"/>
        <dbReference type="ChEBI" id="CHEBI:16526"/>
        <dbReference type="ChEBI" id="CHEBI:17544"/>
        <dbReference type="EC" id="4.2.1.1"/>
    </reaction>
</comment>
<sequence length="251" mass="28591">MSTRIIEHQEELLVKDKTEDIISCKNQTPLNGKNVEINAVNTTQIVVPDSSTDKASEKTNGKIIEKISNNQQKQEIQKPLTVQDWDYDDLVQFLPDPQVEPPEIYGGNLDQNYRFVQYHFHWAQNDNEGSEHCIGGLRYPAELHLVHKGVEDENKLAVLGIFIKLDDAKNDDAKLTEFGNKKALDSSHCLELKLPPNCCIERESFKGAENFTSSFVRYQGSLTTPPCTENVHWTIFTDPVFITKEQVLFIN</sequence>
<comment type="similarity">
    <text evidence="2 8">Belongs to the alpha-carbonic anhydrase family.</text>
</comment>
<dbReference type="EC" id="4.2.1.1" evidence="3 8"/>
<evidence type="ECO:0000256" key="2">
    <source>
        <dbReference type="ARBA" id="ARBA00010718"/>
    </source>
</evidence>
<comment type="function">
    <text evidence="8">Reversible hydration of carbon dioxide.</text>
</comment>
<evidence type="ECO:0000256" key="5">
    <source>
        <dbReference type="ARBA" id="ARBA00022833"/>
    </source>
</evidence>
<evidence type="ECO:0000313" key="11">
    <source>
        <dbReference type="WBParaSite" id="scaffold279_cov300.g654"/>
    </source>
</evidence>
<name>A0A915M6E0_MELJA</name>
<dbReference type="PANTHER" id="PTHR18952">
    <property type="entry name" value="CARBONIC ANHYDRASE"/>
    <property type="match status" value="1"/>
</dbReference>
<organism evidence="10 11">
    <name type="scientific">Meloidogyne javanica</name>
    <name type="common">Root-knot nematode worm</name>
    <dbReference type="NCBI Taxonomy" id="6303"/>
    <lineage>
        <taxon>Eukaryota</taxon>
        <taxon>Metazoa</taxon>
        <taxon>Ecdysozoa</taxon>
        <taxon>Nematoda</taxon>
        <taxon>Chromadorea</taxon>
        <taxon>Rhabditida</taxon>
        <taxon>Tylenchina</taxon>
        <taxon>Tylenchomorpha</taxon>
        <taxon>Tylenchoidea</taxon>
        <taxon>Meloidogynidae</taxon>
        <taxon>Meloidogyninae</taxon>
        <taxon>Meloidogyne</taxon>
        <taxon>Meloidogyne incognita group</taxon>
    </lineage>
</organism>
<comment type="cofactor">
    <cofactor evidence="1 8">
        <name>Zn(2+)</name>
        <dbReference type="ChEBI" id="CHEBI:29105"/>
    </cofactor>
</comment>
<dbReference type="InterPro" id="IPR018338">
    <property type="entry name" value="Carbonic_anhydrase_a-class_CS"/>
</dbReference>
<dbReference type="PANTHER" id="PTHR18952:SF141">
    <property type="entry name" value="CARBONIC ANHYDRASE"/>
    <property type="match status" value="1"/>
</dbReference>
<evidence type="ECO:0000256" key="4">
    <source>
        <dbReference type="ARBA" id="ARBA00022723"/>
    </source>
</evidence>
<dbReference type="GO" id="GO:0004089">
    <property type="term" value="F:carbonate dehydratase activity"/>
    <property type="evidence" value="ECO:0007669"/>
    <property type="project" value="UniProtKB-UniRule"/>
</dbReference>
<evidence type="ECO:0000256" key="7">
    <source>
        <dbReference type="ARBA" id="ARBA00048348"/>
    </source>
</evidence>
<dbReference type="PROSITE" id="PS00162">
    <property type="entry name" value="ALPHA_CA_1"/>
    <property type="match status" value="1"/>
</dbReference>
<dbReference type="SUPFAM" id="SSF51069">
    <property type="entry name" value="Carbonic anhydrase"/>
    <property type="match status" value="1"/>
</dbReference>
<keyword evidence="10" id="KW-1185">Reference proteome</keyword>
<dbReference type="Proteomes" id="UP000887561">
    <property type="component" value="Unplaced"/>
</dbReference>
<dbReference type="GO" id="GO:0005737">
    <property type="term" value="C:cytoplasm"/>
    <property type="evidence" value="ECO:0007669"/>
    <property type="project" value="TreeGrafter"/>
</dbReference>
<evidence type="ECO:0000256" key="1">
    <source>
        <dbReference type="ARBA" id="ARBA00001947"/>
    </source>
</evidence>
<keyword evidence="6 8" id="KW-0456">Lyase</keyword>
<evidence type="ECO:0000256" key="8">
    <source>
        <dbReference type="RuleBase" id="RU367011"/>
    </source>
</evidence>
<dbReference type="WBParaSite" id="scaffold279_cov300.g654">
    <property type="protein sequence ID" value="scaffold279_cov300.g654"/>
    <property type="gene ID" value="scaffold279_cov300.g654"/>
</dbReference>
<evidence type="ECO:0000256" key="6">
    <source>
        <dbReference type="ARBA" id="ARBA00023239"/>
    </source>
</evidence>
<protein>
    <recommendedName>
        <fullName evidence="3 8">Carbonic anhydrase</fullName>
        <ecNumber evidence="3 8">4.2.1.1</ecNumber>
    </recommendedName>
</protein>
<dbReference type="SMART" id="SM01057">
    <property type="entry name" value="Carb_anhydrase"/>
    <property type="match status" value="1"/>
</dbReference>
<evidence type="ECO:0000256" key="3">
    <source>
        <dbReference type="ARBA" id="ARBA00012925"/>
    </source>
</evidence>
<dbReference type="Gene3D" id="3.10.200.10">
    <property type="entry name" value="Alpha carbonic anhydrase"/>
    <property type="match status" value="1"/>
</dbReference>
<keyword evidence="4 8" id="KW-0479">Metal-binding</keyword>
<dbReference type="GO" id="GO:0008270">
    <property type="term" value="F:zinc ion binding"/>
    <property type="evidence" value="ECO:0007669"/>
    <property type="project" value="UniProtKB-UniRule"/>
</dbReference>
<dbReference type="Pfam" id="PF00194">
    <property type="entry name" value="Carb_anhydrase"/>
    <property type="match status" value="1"/>
</dbReference>
<keyword evidence="5 8" id="KW-0862">Zinc</keyword>